<organism evidence="1 2">
    <name type="scientific">Gibberella nygamai</name>
    <name type="common">Bean root rot disease fungus</name>
    <name type="synonym">Fusarium nygamai</name>
    <dbReference type="NCBI Taxonomy" id="42673"/>
    <lineage>
        <taxon>Eukaryota</taxon>
        <taxon>Fungi</taxon>
        <taxon>Dikarya</taxon>
        <taxon>Ascomycota</taxon>
        <taxon>Pezizomycotina</taxon>
        <taxon>Sordariomycetes</taxon>
        <taxon>Hypocreomycetidae</taxon>
        <taxon>Hypocreales</taxon>
        <taxon>Nectriaceae</taxon>
        <taxon>Fusarium</taxon>
        <taxon>Fusarium fujikuroi species complex</taxon>
    </lineage>
</organism>
<sequence>MFAIITTIVSKHMSMGGGETVSGDETEVIMDKRTIDKCVEIFGYAAMNRTSVKFFDNIHQSIGG</sequence>
<dbReference type="OrthoDB" id="5106976at2759"/>
<evidence type="ECO:0000313" key="2">
    <source>
        <dbReference type="Proteomes" id="UP000236664"/>
    </source>
</evidence>
<dbReference type="Proteomes" id="UP000236664">
    <property type="component" value="Unassembled WGS sequence"/>
</dbReference>
<name>A0A2K0UQ07_GIBNY</name>
<keyword evidence="2" id="KW-1185">Reference proteome</keyword>
<reference evidence="1 2" key="1">
    <citation type="submission" date="2017-06" db="EMBL/GenBank/DDBJ databases">
        <title>Genome of Fusarium nygamai isolate CS10214.</title>
        <authorList>
            <person name="Gardiner D.M."/>
            <person name="Obanor F."/>
            <person name="Kazan K."/>
        </authorList>
    </citation>
    <scope>NUCLEOTIDE SEQUENCE [LARGE SCALE GENOMIC DNA]</scope>
    <source>
        <strain evidence="1 2">CS10214</strain>
    </source>
</reference>
<dbReference type="EMBL" id="MTQA01000416">
    <property type="protein sequence ID" value="PNP59842.1"/>
    <property type="molecule type" value="Genomic_DNA"/>
</dbReference>
<dbReference type="AlphaFoldDB" id="A0A2K0UQ07"/>
<comment type="caution">
    <text evidence="1">The sequence shown here is derived from an EMBL/GenBank/DDBJ whole genome shotgun (WGS) entry which is preliminary data.</text>
</comment>
<gene>
    <name evidence="1" type="ORF">FNYG_14820</name>
</gene>
<protein>
    <submittedName>
        <fullName evidence="1">Uncharacterized protein</fullName>
    </submittedName>
</protein>
<evidence type="ECO:0000313" key="1">
    <source>
        <dbReference type="EMBL" id="PNP59842.1"/>
    </source>
</evidence>
<accession>A0A2K0UQ07</accession>
<proteinExistence type="predicted"/>